<gene>
    <name evidence="1" type="ordered locus">CLJ_0291</name>
</gene>
<dbReference type="Proteomes" id="UP000002333">
    <property type="component" value="Plasmid pCLJ"/>
</dbReference>
<dbReference type="EMBL" id="CP001081">
    <property type="protein sequence ID" value="ACQ51324.1"/>
    <property type="molecule type" value="Genomic_DNA"/>
</dbReference>
<protein>
    <submittedName>
        <fullName evidence="1">Uncharacterized protein</fullName>
    </submittedName>
</protein>
<evidence type="ECO:0000313" key="1">
    <source>
        <dbReference type="EMBL" id="ACQ51324.1"/>
    </source>
</evidence>
<dbReference type="KEGG" id="cbi:CLJ_0291"/>
<geneLocation type="plasmid" evidence="1 2">
    <name>pCLJ</name>
</geneLocation>
<keyword evidence="1" id="KW-0614">Plasmid</keyword>
<dbReference type="AlphaFoldDB" id="A0A3F2ZPW2"/>
<reference evidence="1 2" key="1">
    <citation type="journal article" date="2007" name="PLoS ONE">
        <title>Analysis of the neurotoxin complex genes in Clostridium botulinum A1-A4 and B1 strains: BoNT/A3, /Ba4 and /B1 clusters are located within plasmids.</title>
        <authorList>
            <person name="Smith T.J."/>
            <person name="Hill K.K."/>
            <person name="Foley B.T."/>
            <person name="Detter J.C."/>
            <person name="Munk A.C."/>
            <person name="Bruce D.C."/>
            <person name="Doggett N.A."/>
            <person name="Smith L.A."/>
            <person name="Marks J.D."/>
            <person name="Xie G."/>
            <person name="Brettin T.S."/>
        </authorList>
    </citation>
    <scope>NUCLEOTIDE SEQUENCE [LARGE SCALE GENOMIC DNA]</scope>
    <source>
        <strain evidence="2">657 / Type Ba4</strain>
    </source>
</reference>
<reference evidence="2" key="2">
    <citation type="submission" date="2008-05" db="EMBL/GenBank/DDBJ databases">
        <title>Genome sequence of Clostridium botulinum Ba4 strain 657 plasmid pCLJ.</title>
        <authorList>
            <person name="Shrivastava S."/>
            <person name="Brown J.L."/>
            <person name="Bruce D."/>
            <person name="Detter C."/>
            <person name="Munk C."/>
            <person name="Smith L.A."/>
            <person name="Smith T.J."/>
            <person name="Sutton G."/>
            <person name="Brettin T.S."/>
        </authorList>
    </citation>
    <scope>NUCLEOTIDE SEQUENCE [LARGE SCALE GENOMIC DNA]</scope>
    <source>
        <strain evidence="2">657 / Type Ba4</strain>
        <plasmid evidence="2">pCLJ</plasmid>
    </source>
</reference>
<name>A0A3F2ZPW2_CLOB6</name>
<dbReference type="RefSeq" id="WP_003362470.1">
    <property type="nucleotide sequence ID" value="NC_012654.1"/>
</dbReference>
<sequence length="54" mass="6280">MAKGAEIKNVIIKFPKDVKIEEIERRACQAYARILCEMYPAEVIKKIIEKLENT</sequence>
<organism evidence="1 2">
    <name type="scientific">Clostridium botulinum (strain 657 / Type Ba4)</name>
    <dbReference type="NCBI Taxonomy" id="515621"/>
    <lineage>
        <taxon>Bacteria</taxon>
        <taxon>Bacillati</taxon>
        <taxon>Bacillota</taxon>
        <taxon>Clostridia</taxon>
        <taxon>Eubacteriales</taxon>
        <taxon>Clostridiaceae</taxon>
        <taxon>Clostridium</taxon>
    </lineage>
</organism>
<proteinExistence type="predicted"/>
<accession>A0A3F2ZPW2</accession>
<evidence type="ECO:0000313" key="2">
    <source>
        <dbReference type="Proteomes" id="UP000002333"/>
    </source>
</evidence>